<dbReference type="SUPFAM" id="SSF46785">
    <property type="entry name" value="Winged helix' DNA-binding domain"/>
    <property type="match status" value="1"/>
</dbReference>
<gene>
    <name evidence="5" type="ORF">GCM10009768_05990</name>
</gene>
<dbReference type="Proteomes" id="UP001500851">
    <property type="component" value="Unassembled WGS sequence"/>
</dbReference>
<dbReference type="InterPro" id="IPR036390">
    <property type="entry name" value="WH_DNA-bd_sf"/>
</dbReference>
<feature type="domain" description="HTH gntR-type" evidence="4">
    <location>
        <begin position="1"/>
        <end position="62"/>
    </location>
</feature>
<keyword evidence="6" id="KW-1185">Reference proteome</keyword>
<dbReference type="PANTHER" id="PTHR43537:SF24">
    <property type="entry name" value="GLUCONATE OPERON TRANSCRIPTIONAL REPRESSOR"/>
    <property type="match status" value="1"/>
</dbReference>
<evidence type="ECO:0000256" key="1">
    <source>
        <dbReference type="ARBA" id="ARBA00023015"/>
    </source>
</evidence>
<evidence type="ECO:0000259" key="4">
    <source>
        <dbReference type="PROSITE" id="PS50949"/>
    </source>
</evidence>
<name>A0ABN2L9A6_9MICO</name>
<keyword evidence="3" id="KW-0804">Transcription</keyword>
<dbReference type="RefSeq" id="WP_344029116.1">
    <property type="nucleotide sequence ID" value="NZ_BAAAOB010000001.1"/>
</dbReference>
<evidence type="ECO:0000313" key="5">
    <source>
        <dbReference type="EMBL" id="GAA1779923.1"/>
    </source>
</evidence>
<dbReference type="EMBL" id="BAAAOB010000001">
    <property type="protein sequence ID" value="GAA1779923.1"/>
    <property type="molecule type" value="Genomic_DNA"/>
</dbReference>
<proteinExistence type="predicted"/>
<reference evidence="5 6" key="1">
    <citation type="journal article" date="2019" name="Int. J. Syst. Evol. Microbiol.">
        <title>The Global Catalogue of Microorganisms (GCM) 10K type strain sequencing project: providing services to taxonomists for standard genome sequencing and annotation.</title>
        <authorList>
            <consortium name="The Broad Institute Genomics Platform"/>
            <consortium name="The Broad Institute Genome Sequencing Center for Infectious Disease"/>
            <person name="Wu L."/>
            <person name="Ma J."/>
        </authorList>
    </citation>
    <scope>NUCLEOTIDE SEQUENCE [LARGE SCALE GENOMIC DNA]</scope>
    <source>
        <strain evidence="5 6">JCM 14736</strain>
    </source>
</reference>
<dbReference type="InterPro" id="IPR000524">
    <property type="entry name" value="Tscrpt_reg_HTH_GntR"/>
</dbReference>
<dbReference type="PROSITE" id="PS50949">
    <property type="entry name" value="HTH_GNTR"/>
    <property type="match status" value="1"/>
</dbReference>
<dbReference type="PANTHER" id="PTHR43537">
    <property type="entry name" value="TRANSCRIPTIONAL REGULATOR, GNTR FAMILY"/>
    <property type="match status" value="1"/>
</dbReference>
<dbReference type="InterPro" id="IPR036388">
    <property type="entry name" value="WH-like_DNA-bd_sf"/>
</dbReference>
<accession>A0ABN2L9A6</accession>
<evidence type="ECO:0000256" key="2">
    <source>
        <dbReference type="ARBA" id="ARBA00023125"/>
    </source>
</evidence>
<protein>
    <recommendedName>
        <fullName evidence="4">HTH gntR-type domain-containing protein</fullName>
    </recommendedName>
</protein>
<sequence length="190" mass="19943">MREHLRREIVTGALAPGSDLSEGRVAELYGYPAASIRTALQALEHEGLVIVRPRVGTTVHPVTAERTAHALHALRSLIVTAVRLAHRATDAHGSPEASPLPGFLAPYAAVIERSGNAYLQRFAAQLVAHLQQAAAALGTSGLQHPSGASFADAAGRADLRAMLHHLDTHFDHAHRVFAAAFAAAARGAGS</sequence>
<keyword evidence="1" id="KW-0805">Transcription regulation</keyword>
<evidence type="ECO:0000256" key="3">
    <source>
        <dbReference type="ARBA" id="ARBA00023163"/>
    </source>
</evidence>
<evidence type="ECO:0000313" key="6">
    <source>
        <dbReference type="Proteomes" id="UP001500851"/>
    </source>
</evidence>
<comment type="caution">
    <text evidence="5">The sequence shown here is derived from an EMBL/GenBank/DDBJ whole genome shotgun (WGS) entry which is preliminary data.</text>
</comment>
<dbReference type="Gene3D" id="1.10.10.10">
    <property type="entry name" value="Winged helix-like DNA-binding domain superfamily/Winged helix DNA-binding domain"/>
    <property type="match status" value="1"/>
</dbReference>
<dbReference type="SMART" id="SM00345">
    <property type="entry name" value="HTH_GNTR"/>
    <property type="match status" value="1"/>
</dbReference>
<dbReference type="Pfam" id="PF00392">
    <property type="entry name" value="GntR"/>
    <property type="match status" value="1"/>
</dbReference>
<keyword evidence="2" id="KW-0238">DNA-binding</keyword>
<organism evidence="5 6">
    <name type="scientific">Leucobacter iarius</name>
    <dbReference type="NCBI Taxonomy" id="333963"/>
    <lineage>
        <taxon>Bacteria</taxon>
        <taxon>Bacillati</taxon>
        <taxon>Actinomycetota</taxon>
        <taxon>Actinomycetes</taxon>
        <taxon>Micrococcales</taxon>
        <taxon>Microbacteriaceae</taxon>
        <taxon>Leucobacter</taxon>
    </lineage>
</organism>